<feature type="compositionally biased region" description="Low complexity" evidence="1">
    <location>
        <begin position="50"/>
        <end position="59"/>
    </location>
</feature>
<feature type="compositionally biased region" description="Basic and acidic residues" evidence="1">
    <location>
        <begin position="7"/>
        <end position="17"/>
    </location>
</feature>
<evidence type="ECO:0008006" key="5">
    <source>
        <dbReference type="Google" id="ProtNLM"/>
    </source>
</evidence>
<protein>
    <recommendedName>
        <fullName evidence="5">Mn2+ and Fe2+ transporters of the NRAMP family</fullName>
    </recommendedName>
</protein>
<accession>A0ABP9GZQ0</accession>
<feature type="transmembrane region" description="Helical" evidence="2">
    <location>
        <begin position="343"/>
        <end position="366"/>
    </location>
</feature>
<sequence length="541" mass="58387">MDSSDINSDRPLGRDDLTGTDTPESQVPAQRGPAPSEAGGSDNGAGGAGDPAAAEANEPPQEERYWKAGRLEPMPIRTLPKAPPSIHLLGPTVFLVALGVGMGESYMWPRLVLIFGPEIRWLFLIGVSLQAVVMLEMSRYAMATGESIFFGAARVFKPLMWFFFVTAMLVYIWPGHLSAGASAFERVSGIPWQATAVAGMLLVGVVFTLAKVIYNLLENVLSILIGVLVVGTSVVAALVGNLADLSSTITGMFAFGYMPEEAMSPAWFPVIVGSIAFAGPSGMQQMWYTLHLRDKGAGMGTHIPRIRGLRHADEQETMPTRGFMFDTSNSDEMAKWKGWRRWVTFDAFVLFWGITMLVTISFTVLAQASARFDPNVANVIRGGDRDAALDAMAASFTAAGSPIFGTVFFLFISLIGLNATLGLFDSFSRGQADMTYYFIPGAKRFSMSKLYAFFLWGVIGFGIAILLFGPADGPAGILDTLAFLSTFAMGAYCVTLLLVNNLMLPKPVRPGILSNLIIAFAAVFYLGMLFYSLFAFGVVVS</sequence>
<keyword evidence="2" id="KW-1133">Transmembrane helix</keyword>
<feature type="transmembrane region" description="Helical" evidence="2">
    <location>
        <begin position="119"/>
        <end position="137"/>
    </location>
</feature>
<feature type="transmembrane region" description="Helical" evidence="2">
    <location>
        <begin position="450"/>
        <end position="469"/>
    </location>
</feature>
<evidence type="ECO:0000313" key="3">
    <source>
        <dbReference type="EMBL" id="GAA4957792.1"/>
    </source>
</evidence>
<feature type="transmembrane region" description="Helical" evidence="2">
    <location>
        <begin position="221"/>
        <end position="243"/>
    </location>
</feature>
<feature type="transmembrane region" description="Helical" evidence="2">
    <location>
        <begin position="481"/>
        <end position="504"/>
    </location>
</feature>
<gene>
    <name evidence="3" type="ORF">GCM10023224_49640</name>
</gene>
<proteinExistence type="predicted"/>
<feature type="transmembrane region" description="Helical" evidence="2">
    <location>
        <begin position="516"/>
        <end position="540"/>
    </location>
</feature>
<evidence type="ECO:0000313" key="4">
    <source>
        <dbReference type="Proteomes" id="UP001499993"/>
    </source>
</evidence>
<feature type="transmembrane region" description="Helical" evidence="2">
    <location>
        <begin position="263"/>
        <end position="283"/>
    </location>
</feature>
<keyword evidence="2" id="KW-0812">Transmembrane</keyword>
<keyword evidence="4" id="KW-1185">Reference proteome</keyword>
<reference evidence="4" key="1">
    <citation type="journal article" date="2019" name="Int. J. Syst. Evol. Microbiol.">
        <title>The Global Catalogue of Microorganisms (GCM) 10K type strain sequencing project: providing services to taxonomists for standard genome sequencing and annotation.</title>
        <authorList>
            <consortium name="The Broad Institute Genomics Platform"/>
            <consortium name="The Broad Institute Genome Sequencing Center for Infectious Disease"/>
            <person name="Wu L."/>
            <person name="Ma J."/>
        </authorList>
    </citation>
    <scope>NUCLEOTIDE SEQUENCE [LARGE SCALE GENOMIC DNA]</scope>
    <source>
        <strain evidence="4">JCM 18123</strain>
    </source>
</reference>
<feature type="region of interest" description="Disordered" evidence="1">
    <location>
        <begin position="1"/>
        <end position="61"/>
    </location>
</feature>
<evidence type="ECO:0000256" key="2">
    <source>
        <dbReference type="SAM" id="Phobius"/>
    </source>
</evidence>
<feature type="transmembrane region" description="Helical" evidence="2">
    <location>
        <begin position="86"/>
        <end position="107"/>
    </location>
</feature>
<feature type="compositionally biased region" description="Polar residues" evidence="1">
    <location>
        <begin position="19"/>
        <end position="28"/>
    </location>
</feature>
<dbReference type="NCBIfam" id="NF037982">
    <property type="entry name" value="Nramp_1"/>
    <property type="match status" value="1"/>
</dbReference>
<evidence type="ECO:0000256" key="1">
    <source>
        <dbReference type="SAM" id="MobiDB-lite"/>
    </source>
</evidence>
<organism evidence="3 4">
    <name type="scientific">Streptomonospora halophila</name>
    <dbReference type="NCBI Taxonomy" id="427369"/>
    <lineage>
        <taxon>Bacteria</taxon>
        <taxon>Bacillati</taxon>
        <taxon>Actinomycetota</taxon>
        <taxon>Actinomycetes</taxon>
        <taxon>Streptosporangiales</taxon>
        <taxon>Nocardiopsidaceae</taxon>
        <taxon>Streptomonospora</taxon>
    </lineage>
</organism>
<comment type="caution">
    <text evidence="3">The sequence shown here is derived from an EMBL/GenBank/DDBJ whole genome shotgun (WGS) entry which is preliminary data.</text>
</comment>
<dbReference type="Proteomes" id="UP001499993">
    <property type="component" value="Unassembled WGS sequence"/>
</dbReference>
<dbReference type="EMBL" id="BAABIK010000049">
    <property type="protein sequence ID" value="GAA4957792.1"/>
    <property type="molecule type" value="Genomic_DNA"/>
</dbReference>
<feature type="transmembrane region" description="Helical" evidence="2">
    <location>
        <begin position="158"/>
        <end position="174"/>
    </location>
</feature>
<feature type="transmembrane region" description="Helical" evidence="2">
    <location>
        <begin position="194"/>
        <end position="214"/>
    </location>
</feature>
<keyword evidence="2" id="KW-0472">Membrane</keyword>
<feature type="transmembrane region" description="Helical" evidence="2">
    <location>
        <begin position="403"/>
        <end position="424"/>
    </location>
</feature>
<dbReference type="RefSeq" id="WP_344148575.1">
    <property type="nucleotide sequence ID" value="NZ_BAABIK010000049.1"/>
</dbReference>
<name>A0ABP9GZQ0_9ACTN</name>